<reference evidence="1 2" key="1">
    <citation type="submission" date="2019-07" db="EMBL/GenBank/DDBJ databases">
        <title>Genome sequencing of KACC 19320.</title>
        <authorList>
            <person name="Heo J."/>
            <person name="Kim S.-J."/>
            <person name="Kim J.-S."/>
            <person name="Hong S.-B."/>
            <person name="Kwon S.-W."/>
        </authorList>
    </citation>
    <scope>NUCLEOTIDE SEQUENCE [LARGE SCALE GENOMIC DNA]</scope>
    <source>
        <strain evidence="1 2">KACC 19320</strain>
    </source>
</reference>
<dbReference type="Proteomes" id="UP000315128">
    <property type="component" value="Chromosome"/>
</dbReference>
<gene>
    <name evidence="1" type="ORF">FLP15_01935</name>
</gene>
<keyword evidence="2" id="KW-1185">Reference proteome</keyword>
<name>A0A514Z6E1_9LACT</name>
<evidence type="ECO:0000313" key="1">
    <source>
        <dbReference type="EMBL" id="QDK70162.1"/>
    </source>
</evidence>
<sequence length="122" mass="14663">MINDTIHRQFETPLKNLENLRPQRKRGKLCVFKVDNDFDVVIKRQAYRFIVDIIPLNRTKPINRWIQDIELNLQQKQLDEEFETLVDFLQNNELIRFCYGFCIKHKITMTHAFIEASQQGII</sequence>
<dbReference type="AlphaFoldDB" id="A0A514Z6E1"/>
<organism evidence="1 2">
    <name type="scientific">Lactococcus protaetiae</name>
    <dbReference type="NCBI Taxonomy" id="2592653"/>
    <lineage>
        <taxon>Bacteria</taxon>
        <taxon>Bacillati</taxon>
        <taxon>Bacillota</taxon>
        <taxon>Bacilli</taxon>
        <taxon>Lactobacillales</taxon>
        <taxon>Streptococcaceae</taxon>
        <taxon>Lactococcus</taxon>
    </lineage>
</organism>
<proteinExistence type="predicted"/>
<evidence type="ECO:0000313" key="2">
    <source>
        <dbReference type="Proteomes" id="UP000315128"/>
    </source>
</evidence>
<accession>A0A514Z6E1</accession>
<dbReference type="KEGG" id="lack:FLP15_01935"/>
<dbReference type="EMBL" id="CP041356">
    <property type="protein sequence ID" value="QDK70162.1"/>
    <property type="molecule type" value="Genomic_DNA"/>
</dbReference>
<protein>
    <submittedName>
        <fullName evidence="1">Uncharacterized protein</fullName>
    </submittedName>
</protein>
<dbReference type="RefSeq" id="WP_142765793.1">
    <property type="nucleotide sequence ID" value="NZ_CP041356.1"/>
</dbReference>